<feature type="region of interest" description="Disordered" evidence="2">
    <location>
        <begin position="463"/>
        <end position="484"/>
    </location>
</feature>
<organism evidence="4 5">
    <name type="scientific">Sesamum alatum</name>
    <dbReference type="NCBI Taxonomy" id="300844"/>
    <lineage>
        <taxon>Eukaryota</taxon>
        <taxon>Viridiplantae</taxon>
        <taxon>Streptophyta</taxon>
        <taxon>Embryophyta</taxon>
        <taxon>Tracheophyta</taxon>
        <taxon>Spermatophyta</taxon>
        <taxon>Magnoliopsida</taxon>
        <taxon>eudicotyledons</taxon>
        <taxon>Gunneridae</taxon>
        <taxon>Pentapetalae</taxon>
        <taxon>asterids</taxon>
        <taxon>lamiids</taxon>
        <taxon>Lamiales</taxon>
        <taxon>Pedaliaceae</taxon>
        <taxon>Sesamum</taxon>
    </lineage>
</organism>
<proteinExistence type="predicted"/>
<dbReference type="Pfam" id="PF14111">
    <property type="entry name" value="DUF4283"/>
    <property type="match status" value="1"/>
</dbReference>
<keyword evidence="1" id="KW-0863">Zinc-finger</keyword>
<evidence type="ECO:0000313" key="5">
    <source>
        <dbReference type="Proteomes" id="UP001293254"/>
    </source>
</evidence>
<feature type="domain" description="CCHC-type" evidence="3">
    <location>
        <begin position="208"/>
        <end position="221"/>
    </location>
</feature>
<comment type="caution">
    <text evidence="4">The sequence shown here is derived from an EMBL/GenBank/DDBJ whole genome shotgun (WGS) entry which is preliminary data.</text>
</comment>
<reference evidence="4" key="1">
    <citation type="submission" date="2020-06" db="EMBL/GenBank/DDBJ databases">
        <authorList>
            <person name="Li T."/>
            <person name="Hu X."/>
            <person name="Zhang T."/>
            <person name="Song X."/>
            <person name="Zhang H."/>
            <person name="Dai N."/>
            <person name="Sheng W."/>
            <person name="Hou X."/>
            <person name="Wei L."/>
        </authorList>
    </citation>
    <scope>NUCLEOTIDE SEQUENCE</scope>
    <source>
        <strain evidence="4">3651</strain>
        <tissue evidence="4">Leaf</tissue>
    </source>
</reference>
<dbReference type="PANTHER" id="PTHR31286">
    <property type="entry name" value="GLYCINE-RICH CELL WALL STRUCTURAL PROTEIN 1.8-LIKE"/>
    <property type="match status" value="1"/>
</dbReference>
<evidence type="ECO:0000259" key="3">
    <source>
        <dbReference type="PROSITE" id="PS50158"/>
    </source>
</evidence>
<feature type="region of interest" description="Disordered" evidence="2">
    <location>
        <begin position="288"/>
        <end position="314"/>
    </location>
</feature>
<evidence type="ECO:0000256" key="1">
    <source>
        <dbReference type="PROSITE-ProRule" id="PRU00047"/>
    </source>
</evidence>
<keyword evidence="1" id="KW-0862">Zinc</keyword>
<dbReference type="InterPro" id="IPR040256">
    <property type="entry name" value="At4g02000-like"/>
</dbReference>
<keyword evidence="5" id="KW-1185">Reference proteome</keyword>
<dbReference type="Proteomes" id="UP001293254">
    <property type="component" value="Unassembled WGS sequence"/>
</dbReference>
<evidence type="ECO:0000313" key="4">
    <source>
        <dbReference type="EMBL" id="KAK4424714.1"/>
    </source>
</evidence>
<feature type="region of interest" description="Disordered" evidence="2">
    <location>
        <begin position="396"/>
        <end position="429"/>
    </location>
</feature>
<feature type="compositionally biased region" description="Polar residues" evidence="2">
    <location>
        <begin position="418"/>
        <end position="429"/>
    </location>
</feature>
<evidence type="ECO:0000256" key="2">
    <source>
        <dbReference type="SAM" id="MobiDB-lite"/>
    </source>
</evidence>
<dbReference type="AlphaFoldDB" id="A0AAE2CJY9"/>
<keyword evidence="1" id="KW-0479">Metal-binding</keyword>
<dbReference type="EMBL" id="JACGWO010000006">
    <property type="protein sequence ID" value="KAK4424714.1"/>
    <property type="molecule type" value="Genomic_DNA"/>
</dbReference>
<gene>
    <name evidence="4" type="ORF">Salat_1665000</name>
</gene>
<dbReference type="InterPro" id="IPR001878">
    <property type="entry name" value="Znf_CCHC"/>
</dbReference>
<protein>
    <recommendedName>
        <fullName evidence="3">CCHC-type domain-containing protein</fullName>
    </recommendedName>
</protein>
<dbReference type="PANTHER" id="PTHR31286:SF153">
    <property type="entry name" value="DUF4283 DOMAIN PROTEIN"/>
    <property type="match status" value="1"/>
</dbReference>
<dbReference type="InterPro" id="IPR025558">
    <property type="entry name" value="DUF4283"/>
</dbReference>
<accession>A0AAE2CJY9</accession>
<dbReference type="GO" id="GO:0003676">
    <property type="term" value="F:nucleic acid binding"/>
    <property type="evidence" value="ECO:0007669"/>
    <property type="project" value="InterPro"/>
</dbReference>
<dbReference type="GO" id="GO:0008270">
    <property type="term" value="F:zinc ion binding"/>
    <property type="evidence" value="ECO:0007669"/>
    <property type="project" value="UniProtKB-KW"/>
</dbReference>
<name>A0AAE2CJY9_9LAMI</name>
<sequence>MESDILQFDSVLSLTEDEAAGVIIPQAALDKGSSAYRLTLVGRLLSHRTVLFHALKGSLVHLIQATRGMVVHKVSESRFCLVFSHQEDLRRVLDLRPWIFDKNLLIFQPLAQSDDPLSVNLDWCPFFVHIHDLPFGQRTLAVIQHIGGCVGSWLSDHAIEQDISFYETVRIRININVTKPLKRALRICSKSGEESMIRFSYERLPNFCYLCGKLGHISRFCDLRFDAQFSDPGLHTPYGAWLRAVGPSKRLGLQSDAIRPTYVWNSSSRSRSLHGSRRGANIFGMFPSTGGGAGRASPETGAASPSSPVISERLGGLDGDFGQQQLHMEVDTLQFSKEMGHHGEDTGHDAGPNHNFPQDFMMGLFSTQPNLAQQSAPNLRSGPSLPKAPLTLIDESTPEHETSECSPSPHFSGRRFSSPCSHQSHIPTSNSPHAVGFSLDSLARLDCDVSGPSLIEVPVVAPPNNSPVKAKCLPGGSRFSRGRA</sequence>
<reference evidence="4" key="2">
    <citation type="journal article" date="2024" name="Plant">
        <title>Genomic evolution and insights into agronomic trait innovations of Sesamum species.</title>
        <authorList>
            <person name="Miao H."/>
            <person name="Wang L."/>
            <person name="Qu L."/>
            <person name="Liu H."/>
            <person name="Sun Y."/>
            <person name="Le M."/>
            <person name="Wang Q."/>
            <person name="Wei S."/>
            <person name="Zheng Y."/>
            <person name="Lin W."/>
            <person name="Duan Y."/>
            <person name="Cao H."/>
            <person name="Xiong S."/>
            <person name="Wang X."/>
            <person name="Wei L."/>
            <person name="Li C."/>
            <person name="Ma Q."/>
            <person name="Ju M."/>
            <person name="Zhao R."/>
            <person name="Li G."/>
            <person name="Mu C."/>
            <person name="Tian Q."/>
            <person name="Mei H."/>
            <person name="Zhang T."/>
            <person name="Gao T."/>
            <person name="Zhang H."/>
        </authorList>
    </citation>
    <scope>NUCLEOTIDE SEQUENCE</scope>
    <source>
        <strain evidence="4">3651</strain>
    </source>
</reference>
<dbReference type="InterPro" id="IPR025836">
    <property type="entry name" value="Zn_knuckle_CX2CX4HX4C"/>
</dbReference>
<dbReference type="Pfam" id="PF14392">
    <property type="entry name" value="zf-CCHC_4"/>
    <property type="match status" value="1"/>
</dbReference>
<dbReference type="PROSITE" id="PS50158">
    <property type="entry name" value="ZF_CCHC"/>
    <property type="match status" value="1"/>
</dbReference>